<dbReference type="OrthoDB" id="190846at2759"/>
<organism evidence="1 2">
    <name type="scientific">Mycena sanguinolenta</name>
    <dbReference type="NCBI Taxonomy" id="230812"/>
    <lineage>
        <taxon>Eukaryota</taxon>
        <taxon>Fungi</taxon>
        <taxon>Dikarya</taxon>
        <taxon>Basidiomycota</taxon>
        <taxon>Agaricomycotina</taxon>
        <taxon>Agaricomycetes</taxon>
        <taxon>Agaricomycetidae</taxon>
        <taxon>Agaricales</taxon>
        <taxon>Marasmiineae</taxon>
        <taxon>Mycenaceae</taxon>
        <taxon>Mycena</taxon>
    </lineage>
</organism>
<comment type="caution">
    <text evidence="1">The sequence shown here is derived from an EMBL/GenBank/DDBJ whole genome shotgun (WGS) entry which is preliminary data.</text>
</comment>
<evidence type="ECO:0000313" key="1">
    <source>
        <dbReference type="EMBL" id="KAF7375870.1"/>
    </source>
</evidence>
<name>A0A8H6ZB80_9AGAR</name>
<reference evidence="1" key="1">
    <citation type="submission" date="2020-05" db="EMBL/GenBank/DDBJ databases">
        <title>Mycena genomes resolve the evolution of fungal bioluminescence.</title>
        <authorList>
            <person name="Tsai I.J."/>
        </authorList>
    </citation>
    <scope>NUCLEOTIDE SEQUENCE</scope>
    <source>
        <strain evidence="1">160909Yilan</strain>
    </source>
</reference>
<protein>
    <submittedName>
        <fullName evidence="1">LACT-domain-containing protein</fullName>
    </submittedName>
</protein>
<evidence type="ECO:0000313" key="2">
    <source>
        <dbReference type="Proteomes" id="UP000623467"/>
    </source>
</evidence>
<dbReference type="AlphaFoldDB" id="A0A8H6ZB80"/>
<accession>A0A8H6ZB80</accession>
<proteinExistence type="predicted"/>
<dbReference type="Proteomes" id="UP000623467">
    <property type="component" value="Unassembled WGS sequence"/>
</dbReference>
<keyword evidence="2" id="KW-1185">Reference proteome</keyword>
<sequence length="302" mass="33036">MQLTCCDSSAASNVLNHLHMVGGGPKWAENHIETYISMTVTYRTDVFRVGEMKDTVQINAANAYVRSARTGAPDDIPSTNHIHGDLIALRAPIPPPPGGYGGRLDPAYTVQRDEAILKVCIYGHGKYYKKPRQVTSLRIARIVTHTSTSTQRCGQSVPQCVDLSDGAYAAQTPFDIPFIRRGWIGAEYTNETLYLKICSGVKMGEADGTVSLVSLEAMCVEGWARKRWNPAGNKVTALDSYPEGQLPTRAIPSAWGRQHIDILRSTGLNEIILKVATGAGHEIMDSQTYASSRRARCTGINR</sequence>
<gene>
    <name evidence="1" type="ORF">MSAN_00001400</name>
</gene>
<dbReference type="EMBL" id="JACAZH010000001">
    <property type="protein sequence ID" value="KAF7375870.1"/>
    <property type="molecule type" value="Genomic_DNA"/>
</dbReference>